<dbReference type="GO" id="GO:0031267">
    <property type="term" value="F:small GTPase binding"/>
    <property type="evidence" value="ECO:0007669"/>
    <property type="project" value="InterPro"/>
</dbReference>
<dbReference type="InterPro" id="IPR047278">
    <property type="entry name" value="DEN5A/B"/>
</dbReference>
<gene>
    <name evidence="2" type="ORF">KIN20_025213</name>
</gene>
<dbReference type="PANTHER" id="PTHR46070:SF1">
    <property type="entry name" value="PINSTRIPE, ISOFORM A"/>
    <property type="match status" value="1"/>
</dbReference>
<sequence>MATRKEDVETTLVDYFVVAGYDPDTGLVIDTSCESCVWGEDKLTPAELKDRKPPLQRSFVAKILHHFPHKRIGAQFSDEVLSLCMPKGLRFFTEKDVPLNIALHTFANIREDGSRINGTVLTFYE</sequence>
<feature type="non-terminal residue" evidence="2">
    <location>
        <position position="1"/>
    </location>
</feature>
<name>A0AAD5ND94_PARTN</name>
<protein>
    <recommendedName>
        <fullName evidence="1">uDENN domain-containing protein</fullName>
    </recommendedName>
</protein>
<dbReference type="EMBL" id="JAHQIW010005128">
    <property type="protein sequence ID" value="KAJ1365009.1"/>
    <property type="molecule type" value="Genomic_DNA"/>
</dbReference>
<organism evidence="2 3">
    <name type="scientific">Parelaphostrongylus tenuis</name>
    <name type="common">Meningeal worm</name>
    <dbReference type="NCBI Taxonomy" id="148309"/>
    <lineage>
        <taxon>Eukaryota</taxon>
        <taxon>Metazoa</taxon>
        <taxon>Ecdysozoa</taxon>
        <taxon>Nematoda</taxon>
        <taxon>Chromadorea</taxon>
        <taxon>Rhabditida</taxon>
        <taxon>Rhabditina</taxon>
        <taxon>Rhabditomorpha</taxon>
        <taxon>Strongyloidea</taxon>
        <taxon>Metastrongylidae</taxon>
        <taxon>Parelaphostrongylus</taxon>
    </lineage>
</organism>
<keyword evidence="3" id="KW-1185">Reference proteome</keyword>
<comment type="caution">
    <text evidence="2">The sequence shown here is derived from an EMBL/GenBank/DDBJ whole genome shotgun (WGS) entry which is preliminary data.</text>
</comment>
<dbReference type="Proteomes" id="UP001196413">
    <property type="component" value="Unassembled WGS sequence"/>
</dbReference>
<dbReference type="SMART" id="SM00800">
    <property type="entry name" value="uDENN"/>
    <property type="match status" value="1"/>
</dbReference>
<evidence type="ECO:0000313" key="3">
    <source>
        <dbReference type="Proteomes" id="UP001196413"/>
    </source>
</evidence>
<dbReference type="GO" id="GO:0005085">
    <property type="term" value="F:guanyl-nucleotide exchange factor activity"/>
    <property type="evidence" value="ECO:0007669"/>
    <property type="project" value="InterPro"/>
</dbReference>
<reference evidence="2" key="1">
    <citation type="submission" date="2021-06" db="EMBL/GenBank/DDBJ databases">
        <title>Parelaphostrongylus tenuis whole genome reference sequence.</title>
        <authorList>
            <person name="Garwood T.J."/>
            <person name="Larsen P.A."/>
            <person name="Fountain-Jones N.M."/>
            <person name="Garbe J.R."/>
            <person name="Macchietto M.G."/>
            <person name="Kania S.A."/>
            <person name="Gerhold R.W."/>
            <person name="Richards J.E."/>
            <person name="Wolf T.M."/>
        </authorList>
    </citation>
    <scope>NUCLEOTIDE SEQUENCE</scope>
    <source>
        <strain evidence="2">MNPRO001-30</strain>
        <tissue evidence="2">Meninges</tissue>
    </source>
</reference>
<proteinExistence type="predicted"/>
<accession>A0AAD5ND94</accession>
<dbReference type="PANTHER" id="PTHR46070">
    <property type="entry name" value="PINSTRIPE, ISOFORM A"/>
    <property type="match status" value="1"/>
</dbReference>
<dbReference type="AlphaFoldDB" id="A0AAD5ND94"/>
<evidence type="ECO:0000313" key="2">
    <source>
        <dbReference type="EMBL" id="KAJ1365009.1"/>
    </source>
</evidence>
<evidence type="ECO:0000259" key="1">
    <source>
        <dbReference type="SMART" id="SM00800"/>
    </source>
</evidence>
<dbReference type="Pfam" id="PF03456">
    <property type="entry name" value="uDENN"/>
    <property type="match status" value="1"/>
</dbReference>
<feature type="domain" description="uDENN" evidence="1">
    <location>
        <begin position="9"/>
        <end position="124"/>
    </location>
</feature>
<dbReference type="InterPro" id="IPR005113">
    <property type="entry name" value="uDENN_dom"/>
</dbReference>